<comment type="cofactor">
    <cofactor evidence="1">
        <name>pyridoxal 5'-phosphate</name>
        <dbReference type="ChEBI" id="CHEBI:597326"/>
    </cofactor>
</comment>
<dbReference type="CDD" id="cd00622">
    <property type="entry name" value="PLPDE_III_ODC"/>
    <property type="match status" value="1"/>
</dbReference>
<dbReference type="Pfam" id="PF02784">
    <property type="entry name" value="Orn_Arg_deC_N"/>
    <property type="match status" value="1"/>
</dbReference>
<keyword evidence="4" id="KW-0456">Lyase</keyword>
<evidence type="ECO:0000256" key="2">
    <source>
        <dbReference type="ARBA" id="ARBA00008872"/>
    </source>
</evidence>
<evidence type="ECO:0000259" key="8">
    <source>
        <dbReference type="Pfam" id="PF02784"/>
    </source>
</evidence>
<comment type="pathway">
    <text evidence="5">Amine and polyamine biosynthesis; putrescine biosynthesis via L-ornithine pathway; putrescine from L-ornithine: step 1/1.</text>
</comment>
<evidence type="ECO:0000256" key="3">
    <source>
        <dbReference type="ARBA" id="ARBA00022898"/>
    </source>
</evidence>
<dbReference type="PRINTS" id="PR01179">
    <property type="entry name" value="ODADCRBXLASE"/>
</dbReference>
<dbReference type="PROSITE" id="PS00878">
    <property type="entry name" value="ODR_DC_2_1"/>
    <property type="match status" value="1"/>
</dbReference>
<keyword evidence="10" id="KW-1185">Reference proteome</keyword>
<dbReference type="InterPro" id="IPR029066">
    <property type="entry name" value="PLP-binding_barrel"/>
</dbReference>
<dbReference type="InterPro" id="IPR022644">
    <property type="entry name" value="De-COase2_N"/>
</dbReference>
<organism evidence="9 10">
    <name type="scientific">Rhodovulum viride</name>
    <dbReference type="NCBI Taxonomy" id="1231134"/>
    <lineage>
        <taxon>Bacteria</taxon>
        <taxon>Pseudomonadati</taxon>
        <taxon>Pseudomonadota</taxon>
        <taxon>Alphaproteobacteria</taxon>
        <taxon>Rhodobacterales</taxon>
        <taxon>Paracoccaceae</taxon>
        <taxon>Rhodovulum</taxon>
    </lineage>
</organism>
<reference evidence="9 10" key="1">
    <citation type="submission" date="2017-01" db="EMBL/GenBank/DDBJ databases">
        <title>Genome sequence of Rhodovulum viride JA756.</title>
        <authorList>
            <person name="Lakshmi K.V."/>
            <person name="Tushar L.D."/>
            <person name="Sasikala C."/>
            <person name="Venkataramana C."/>
        </authorList>
    </citation>
    <scope>NUCLEOTIDE SEQUENCE [LARGE SCALE GENOMIC DNA]</scope>
    <source>
        <strain evidence="9 10">JA756</strain>
    </source>
</reference>
<dbReference type="InterPro" id="IPR022653">
    <property type="entry name" value="De-COase2_pyr-phos_BS"/>
</dbReference>
<name>A0ABX9DEU8_9RHOB</name>
<dbReference type="SUPFAM" id="SSF51419">
    <property type="entry name" value="PLP-binding barrel"/>
    <property type="match status" value="1"/>
</dbReference>
<keyword evidence="3" id="KW-0663">Pyridoxal phosphate</keyword>
<protein>
    <recommendedName>
        <fullName evidence="6">ornithine decarboxylase</fullName>
        <ecNumber evidence="6">4.1.1.17</ecNumber>
    </recommendedName>
</protein>
<evidence type="ECO:0000256" key="5">
    <source>
        <dbReference type="ARBA" id="ARBA00034115"/>
    </source>
</evidence>
<feature type="domain" description="Orn/DAP/Arg decarboxylase 2 N-terminal" evidence="8">
    <location>
        <begin position="55"/>
        <end position="288"/>
    </location>
</feature>
<comment type="catalytic activity">
    <reaction evidence="7">
        <text>L-ornithine + H(+) = putrescine + CO2</text>
        <dbReference type="Rhea" id="RHEA:22964"/>
        <dbReference type="ChEBI" id="CHEBI:15378"/>
        <dbReference type="ChEBI" id="CHEBI:16526"/>
        <dbReference type="ChEBI" id="CHEBI:46911"/>
        <dbReference type="ChEBI" id="CHEBI:326268"/>
        <dbReference type="EC" id="4.1.1.17"/>
    </reaction>
</comment>
<dbReference type="PANTHER" id="PTHR11482">
    <property type="entry name" value="ARGININE/DIAMINOPIMELATE/ORNITHINE DECARBOXYLASE"/>
    <property type="match status" value="1"/>
</dbReference>
<dbReference type="Gene3D" id="2.40.37.10">
    <property type="entry name" value="Lyase, Ornithine Decarboxylase, Chain A, domain 1"/>
    <property type="match status" value="1"/>
</dbReference>
<dbReference type="PRINTS" id="PR01182">
    <property type="entry name" value="ORNDCRBXLASE"/>
</dbReference>
<accession>A0ABX9DEU8</accession>
<comment type="caution">
    <text evidence="9">The sequence shown here is derived from an EMBL/GenBank/DDBJ whole genome shotgun (WGS) entry which is preliminary data.</text>
</comment>
<dbReference type="PANTHER" id="PTHR11482:SF6">
    <property type="entry name" value="ORNITHINE DECARBOXYLASE 1-RELATED"/>
    <property type="match status" value="1"/>
</dbReference>
<proteinExistence type="inferred from homology"/>
<sequence>MELSGHRWPGLLEMTMYATQADFVGGTDVLSNSRVESYIRANSFERPTLVLDTDRVADRFHALRAGLGQAAIHYAVKANPAREVIERLVGLGCHFDAASRGEIELCLGLGAAPHQISFGNTVKRIADIAFAHRAGVTLFAADAEEELDKIAEHAPGAEVYIRVLVTASQADWPLSRKFGCAPAKVAPLMARAVALGLRPAGLSFHVGSQTRRADMWVPVLNEVAEIWHAARAEGYDLDLLNIGGGFPAYYGEDVQPPALYAAEVMRLVTDRFGAVPRVMAEPGRGMVAEAGAIAAEVMLVSQKSDDDTYRWVYLDIGKFSGLAETMDEAIRYQFATDRDHEATGPCILAGPSCDSADVLYEKRPVQLPVGLRSGDKVIIRNCGAYTSSYSSVGFNGFPPLDVVVI</sequence>
<dbReference type="EC" id="4.1.1.17" evidence="6"/>
<evidence type="ECO:0000256" key="7">
    <source>
        <dbReference type="ARBA" id="ARBA00049127"/>
    </source>
</evidence>
<dbReference type="Proteomes" id="UP000248659">
    <property type="component" value="Unassembled WGS sequence"/>
</dbReference>
<dbReference type="InterPro" id="IPR000183">
    <property type="entry name" value="Orn/DAP/Arg_de-COase"/>
</dbReference>
<evidence type="ECO:0000256" key="4">
    <source>
        <dbReference type="ARBA" id="ARBA00023239"/>
    </source>
</evidence>
<dbReference type="InterPro" id="IPR009006">
    <property type="entry name" value="Ala_racemase/Decarboxylase_C"/>
</dbReference>
<evidence type="ECO:0000256" key="6">
    <source>
        <dbReference type="ARBA" id="ARBA00034138"/>
    </source>
</evidence>
<dbReference type="InterPro" id="IPR002433">
    <property type="entry name" value="Orn_de-COase"/>
</dbReference>
<comment type="similarity">
    <text evidence="2">Belongs to the Orn/Lys/Arg decarboxylase class-II family.</text>
</comment>
<dbReference type="EMBL" id="MUAV01000016">
    <property type="protein sequence ID" value="RAP40658.1"/>
    <property type="molecule type" value="Genomic_DNA"/>
</dbReference>
<gene>
    <name evidence="9" type="ORF">BYZ73_13810</name>
</gene>
<dbReference type="SUPFAM" id="SSF50621">
    <property type="entry name" value="Alanine racemase C-terminal domain-like"/>
    <property type="match status" value="1"/>
</dbReference>
<evidence type="ECO:0000256" key="1">
    <source>
        <dbReference type="ARBA" id="ARBA00001933"/>
    </source>
</evidence>
<evidence type="ECO:0000313" key="9">
    <source>
        <dbReference type="EMBL" id="RAP40658.1"/>
    </source>
</evidence>
<evidence type="ECO:0000313" key="10">
    <source>
        <dbReference type="Proteomes" id="UP000248659"/>
    </source>
</evidence>
<dbReference type="Gene3D" id="3.20.20.10">
    <property type="entry name" value="Alanine racemase"/>
    <property type="match status" value="1"/>
</dbReference>